<dbReference type="AlphaFoldDB" id="A0A2P8H8D2"/>
<evidence type="ECO:0000313" key="2">
    <source>
        <dbReference type="Proteomes" id="UP000241118"/>
    </source>
</evidence>
<dbReference type="EMBL" id="PYAX01000038">
    <property type="protein sequence ID" value="PSL42472.1"/>
    <property type="molecule type" value="Genomic_DNA"/>
</dbReference>
<gene>
    <name evidence="1" type="ORF">B0I31_1383</name>
</gene>
<name>A0A2P8H8D2_SACCR</name>
<organism evidence="1 2">
    <name type="scientific">Saccharothrix carnea</name>
    <dbReference type="NCBI Taxonomy" id="1280637"/>
    <lineage>
        <taxon>Bacteria</taxon>
        <taxon>Bacillati</taxon>
        <taxon>Actinomycetota</taxon>
        <taxon>Actinomycetes</taxon>
        <taxon>Pseudonocardiales</taxon>
        <taxon>Pseudonocardiaceae</taxon>
        <taxon>Saccharothrix</taxon>
    </lineage>
</organism>
<accession>A0A2P8H8D2</accession>
<keyword evidence="2" id="KW-1185">Reference proteome</keyword>
<evidence type="ECO:0000313" key="1">
    <source>
        <dbReference type="EMBL" id="PSL42472.1"/>
    </source>
</evidence>
<dbReference type="Proteomes" id="UP000241118">
    <property type="component" value="Unassembled WGS sequence"/>
</dbReference>
<comment type="caution">
    <text evidence="1">The sequence shown here is derived from an EMBL/GenBank/DDBJ whole genome shotgun (WGS) entry which is preliminary data.</text>
</comment>
<proteinExistence type="predicted"/>
<sequence>TLAPPCPPVVPPFWDAKPVATPAGGFDVVVVVVVVDVVVLVDVDVDVEVEVDVEVGTPLTGVNVHCLVATLSQELICTPAPTAVELSLMFMHLVLLVSTRR</sequence>
<reference evidence="1 2" key="1">
    <citation type="submission" date="2018-03" db="EMBL/GenBank/DDBJ databases">
        <title>Genomic Encyclopedia of Type Strains, Phase III (KMG-III): the genomes of soil and plant-associated and newly described type strains.</title>
        <authorList>
            <person name="Whitman W."/>
        </authorList>
    </citation>
    <scope>NUCLEOTIDE SEQUENCE [LARGE SCALE GENOMIC DNA]</scope>
    <source>
        <strain evidence="1 2">CGMCC 4.7097</strain>
    </source>
</reference>
<protein>
    <submittedName>
        <fullName evidence="1">Uncharacterized protein</fullName>
    </submittedName>
</protein>
<feature type="non-terminal residue" evidence="1">
    <location>
        <position position="1"/>
    </location>
</feature>